<dbReference type="Pfam" id="PF22558">
    <property type="entry name" value="REase-ARP"/>
    <property type="match status" value="1"/>
</dbReference>
<dbReference type="Proteomes" id="UP000424805">
    <property type="component" value="Unassembled WGS sequence"/>
</dbReference>
<dbReference type="RefSeq" id="WP_117512266.1">
    <property type="nucleotide sequence ID" value="NZ_JAQCPI010000009.1"/>
</dbReference>
<evidence type="ECO:0000313" key="1">
    <source>
        <dbReference type="EMBL" id="KAA4626694.1"/>
    </source>
</evidence>
<evidence type="ECO:0000313" key="2">
    <source>
        <dbReference type="EMBL" id="RGX10457.1"/>
    </source>
</evidence>
<comment type="caution">
    <text evidence="2">The sequence shown here is derived from an EMBL/GenBank/DDBJ whole genome shotgun (WGS) entry which is preliminary data.</text>
</comment>
<organism evidence="2 3">
    <name type="scientific">Bacteroides ovatus</name>
    <dbReference type="NCBI Taxonomy" id="28116"/>
    <lineage>
        <taxon>Bacteria</taxon>
        <taxon>Pseudomonadati</taxon>
        <taxon>Bacteroidota</taxon>
        <taxon>Bacteroidia</taxon>
        <taxon>Bacteroidales</taxon>
        <taxon>Bacteroidaceae</taxon>
        <taxon>Bacteroides</taxon>
    </lineage>
</organism>
<dbReference type="EMBL" id="QSBI01000010">
    <property type="protein sequence ID" value="RGX10457.1"/>
    <property type="molecule type" value="Genomic_DNA"/>
</dbReference>
<evidence type="ECO:0000313" key="3">
    <source>
        <dbReference type="Proteomes" id="UP000286031"/>
    </source>
</evidence>
<sequence>MGKYNVKLMYRLQEKKHHIELIKDNFFGNDKGYGYFGKDKKQYDFVLEDGINNLYEPIRNEVLKYFKENDIEWWGDNPDYPTGHTVSSQIACLNHLMFLRQKPTEVLELINGLERVEFTKVLPVPCDTDISYIAFETISDNSYLNEPEHIRGSYCTSIDALIYAEDINNEKWIIPIEWKYTEAYGDSSKDDKSLEDYKWRKGEHGKGKERMRRYNGLITKSQQLKSLENYESSAYYFEPFYQLMRQTLWAEQMIKNKKAERIKADHYLHIHVVPKANADLLGKTYKFSNQNMEATWRNMLNEQLKYIIIDPQELMSPIKSRCPELYNYLKIRYYDK</sequence>
<dbReference type="EMBL" id="VWFP01000011">
    <property type="protein sequence ID" value="KAA4626694.1"/>
    <property type="molecule type" value="Genomic_DNA"/>
</dbReference>
<gene>
    <name evidence="2" type="ORF">DWV35_10165</name>
    <name evidence="1" type="ORF">F3B90_12455</name>
</gene>
<dbReference type="AlphaFoldDB" id="A0A413ESA3"/>
<dbReference type="InterPro" id="IPR054333">
    <property type="entry name" value="REase-ARP-assoc"/>
</dbReference>
<protein>
    <submittedName>
        <fullName evidence="2">Uncharacterized protein</fullName>
    </submittedName>
</protein>
<accession>A0A413ESA3</accession>
<evidence type="ECO:0000313" key="4">
    <source>
        <dbReference type="Proteomes" id="UP000424805"/>
    </source>
</evidence>
<reference evidence="2 3" key="1">
    <citation type="submission" date="2018-08" db="EMBL/GenBank/DDBJ databases">
        <title>A genome reference for cultivated species of the human gut microbiota.</title>
        <authorList>
            <person name="Zou Y."/>
            <person name="Xue W."/>
            <person name="Luo G."/>
        </authorList>
    </citation>
    <scope>NUCLEOTIDE SEQUENCE [LARGE SCALE GENOMIC DNA]</scope>
    <source>
        <strain evidence="2 3">AF04-46</strain>
    </source>
</reference>
<reference evidence="1 4" key="2">
    <citation type="journal article" date="2019" name="Nat. Med.">
        <title>A library of human gut bacterial isolates paired with longitudinal multiomics data enables mechanistic microbiome research.</title>
        <authorList>
            <person name="Poyet M."/>
            <person name="Groussin M."/>
            <person name="Gibbons S.M."/>
            <person name="Avila-Pacheco J."/>
            <person name="Jiang X."/>
            <person name="Kearney S.M."/>
            <person name="Perrotta A.R."/>
            <person name="Berdy B."/>
            <person name="Zhao S."/>
            <person name="Lieberman T.D."/>
            <person name="Swanson P.K."/>
            <person name="Smith M."/>
            <person name="Roesemann S."/>
            <person name="Alexander J.E."/>
            <person name="Rich S.A."/>
            <person name="Livny J."/>
            <person name="Vlamakis H."/>
            <person name="Clish C."/>
            <person name="Bullock K."/>
            <person name="Deik A."/>
            <person name="Scott J."/>
            <person name="Pierce K.A."/>
            <person name="Xavier R.J."/>
            <person name="Alm E.J."/>
        </authorList>
    </citation>
    <scope>NUCLEOTIDE SEQUENCE [LARGE SCALE GENOMIC DNA]</scope>
    <source>
        <strain evidence="1 4">BIOML-A15</strain>
    </source>
</reference>
<proteinExistence type="predicted"/>
<dbReference type="Proteomes" id="UP000286031">
    <property type="component" value="Unassembled WGS sequence"/>
</dbReference>
<name>A0A413ESA3_BACOV</name>